<sequence>MGSQRGSSLVSAPSDSLLSTSNRSRWHDLPNELIVWVLRSAIASSPQSALTLCFVSSWTRALAIDHLRVVVLNTNDDVSRFNRIVASGDCSPEECCDPHQHACALRDTVKFIWMDGPKNTLETPLRSLPNVIDIAIRFDLLEEILYGLLPPQADFTVLPNRPMRLTVHGVYVPAFSSSEKPSRLAQVTVSHMYFVTTRTSDIRHTLSHIFPYPYSLAWYLKTRHIAIPFSGNNGEHDALLSRNFLKPILLLQRIDPHINMLVLVFYRNEMAVQKTSEWFAKVRANDQRIYFASADFDTVEERWVEEARSGEGIWERAVRETRAWERERDSGAALF</sequence>
<keyword evidence="2" id="KW-1185">Reference proteome</keyword>
<proteinExistence type="predicted"/>
<protein>
    <submittedName>
        <fullName evidence="1">Uncharacterized protein</fullName>
    </submittedName>
</protein>
<dbReference type="EMBL" id="KN832576">
    <property type="protein sequence ID" value="KII83526.1"/>
    <property type="molecule type" value="Genomic_DNA"/>
</dbReference>
<accession>A0A0C9SKD1</accession>
<dbReference type="Proteomes" id="UP000053263">
    <property type="component" value="Unassembled WGS sequence"/>
</dbReference>
<dbReference type="OrthoDB" id="2795673at2759"/>
<name>A0A0C9SKD1_PLICR</name>
<reference evidence="1 2" key="1">
    <citation type="submission" date="2014-06" db="EMBL/GenBank/DDBJ databases">
        <title>Evolutionary Origins and Diversification of the Mycorrhizal Mutualists.</title>
        <authorList>
            <consortium name="DOE Joint Genome Institute"/>
            <consortium name="Mycorrhizal Genomics Consortium"/>
            <person name="Kohler A."/>
            <person name="Kuo A."/>
            <person name="Nagy L.G."/>
            <person name="Floudas D."/>
            <person name="Copeland A."/>
            <person name="Barry K.W."/>
            <person name="Cichocki N."/>
            <person name="Veneault-Fourrey C."/>
            <person name="LaButti K."/>
            <person name="Lindquist E.A."/>
            <person name="Lipzen A."/>
            <person name="Lundell T."/>
            <person name="Morin E."/>
            <person name="Murat C."/>
            <person name="Riley R."/>
            <person name="Ohm R."/>
            <person name="Sun H."/>
            <person name="Tunlid A."/>
            <person name="Henrissat B."/>
            <person name="Grigoriev I.V."/>
            <person name="Hibbett D.S."/>
            <person name="Martin F."/>
        </authorList>
    </citation>
    <scope>NUCLEOTIDE SEQUENCE [LARGE SCALE GENOMIC DNA]</scope>
    <source>
        <strain evidence="1 2">FD-325 SS-3</strain>
    </source>
</reference>
<gene>
    <name evidence="1" type="ORF">PLICRDRAFT_32868</name>
</gene>
<dbReference type="AlphaFoldDB" id="A0A0C9SKD1"/>
<dbReference type="HOGENOM" id="CLU_051720_1_0_1"/>
<organism evidence="1 2">
    <name type="scientific">Plicaturopsis crispa FD-325 SS-3</name>
    <dbReference type="NCBI Taxonomy" id="944288"/>
    <lineage>
        <taxon>Eukaryota</taxon>
        <taxon>Fungi</taxon>
        <taxon>Dikarya</taxon>
        <taxon>Basidiomycota</taxon>
        <taxon>Agaricomycotina</taxon>
        <taxon>Agaricomycetes</taxon>
        <taxon>Agaricomycetidae</taxon>
        <taxon>Amylocorticiales</taxon>
        <taxon>Amylocorticiaceae</taxon>
        <taxon>Plicatura</taxon>
        <taxon>Plicaturopsis crispa</taxon>
    </lineage>
</organism>
<evidence type="ECO:0000313" key="1">
    <source>
        <dbReference type="EMBL" id="KII83526.1"/>
    </source>
</evidence>
<evidence type="ECO:0000313" key="2">
    <source>
        <dbReference type="Proteomes" id="UP000053263"/>
    </source>
</evidence>